<dbReference type="Proteomes" id="UP001060085">
    <property type="component" value="Linkage Group LG08"/>
</dbReference>
<reference evidence="2" key="1">
    <citation type="journal article" date="2023" name="Nat. Plants">
        <title>Single-cell RNA sequencing provides a high-resolution roadmap for understanding the multicellular compartmentation of specialized metabolism.</title>
        <authorList>
            <person name="Sun S."/>
            <person name="Shen X."/>
            <person name="Li Y."/>
            <person name="Li Y."/>
            <person name="Wang S."/>
            <person name="Li R."/>
            <person name="Zhang H."/>
            <person name="Shen G."/>
            <person name="Guo B."/>
            <person name="Wei J."/>
            <person name="Xu J."/>
            <person name="St-Pierre B."/>
            <person name="Chen S."/>
            <person name="Sun C."/>
        </authorList>
    </citation>
    <scope>NUCLEOTIDE SEQUENCE [LARGE SCALE GENOMIC DNA]</scope>
</reference>
<gene>
    <name evidence="1" type="ORF">M9H77_34957</name>
</gene>
<evidence type="ECO:0000313" key="1">
    <source>
        <dbReference type="EMBL" id="KAI5648952.1"/>
    </source>
</evidence>
<comment type="caution">
    <text evidence="1">The sequence shown here is derived from an EMBL/GenBank/DDBJ whole genome shotgun (WGS) entry which is preliminary data.</text>
</comment>
<organism evidence="1 2">
    <name type="scientific">Catharanthus roseus</name>
    <name type="common">Madagascar periwinkle</name>
    <name type="synonym">Vinca rosea</name>
    <dbReference type="NCBI Taxonomy" id="4058"/>
    <lineage>
        <taxon>Eukaryota</taxon>
        <taxon>Viridiplantae</taxon>
        <taxon>Streptophyta</taxon>
        <taxon>Embryophyta</taxon>
        <taxon>Tracheophyta</taxon>
        <taxon>Spermatophyta</taxon>
        <taxon>Magnoliopsida</taxon>
        <taxon>eudicotyledons</taxon>
        <taxon>Gunneridae</taxon>
        <taxon>Pentapetalae</taxon>
        <taxon>asterids</taxon>
        <taxon>lamiids</taxon>
        <taxon>Gentianales</taxon>
        <taxon>Apocynaceae</taxon>
        <taxon>Rauvolfioideae</taxon>
        <taxon>Vinceae</taxon>
        <taxon>Catharanthinae</taxon>
        <taxon>Catharanthus</taxon>
    </lineage>
</organism>
<proteinExistence type="predicted"/>
<evidence type="ECO:0000313" key="2">
    <source>
        <dbReference type="Proteomes" id="UP001060085"/>
    </source>
</evidence>
<keyword evidence="2" id="KW-1185">Reference proteome</keyword>
<protein>
    <submittedName>
        <fullName evidence="1">Uncharacterized protein</fullName>
    </submittedName>
</protein>
<sequence length="183" mass="21307">MPATRHQEKEELTQKLEADLQEMAEHVADQIRKQSSLDFSVKEHGHRIKSMATNINALIVSVNDLKKRPDVKDGKQVKETSGRGVGEIPFAQTLVSFESGYWREENGNRKKGRSEIRLLKLEFSSFDGSGPREWRSKCKKYFELYQIPEEKKLGVTELYLKGRALIWFQGYIKTQDICTWNKW</sequence>
<accession>A0ACB9ZMM7</accession>
<name>A0ACB9ZMM7_CATRO</name>
<dbReference type="EMBL" id="CM044708">
    <property type="protein sequence ID" value="KAI5648952.1"/>
    <property type="molecule type" value="Genomic_DNA"/>
</dbReference>